<dbReference type="EMBL" id="BGZN01000013">
    <property type="protein sequence ID" value="GBR73524.1"/>
    <property type="molecule type" value="Genomic_DNA"/>
</dbReference>
<dbReference type="PANTHER" id="PTHR42663:SF6">
    <property type="entry name" value="HYDROLASE C777.06C-RELATED"/>
    <property type="match status" value="1"/>
</dbReference>
<dbReference type="Pfam" id="PF12706">
    <property type="entry name" value="Lactamase_B_2"/>
    <property type="match status" value="1"/>
</dbReference>
<dbReference type="AlphaFoldDB" id="A0A388TA90"/>
<keyword evidence="3" id="KW-1185">Reference proteome</keyword>
<dbReference type="Gene3D" id="3.60.15.10">
    <property type="entry name" value="Ribonuclease Z/Hydroxyacylglutathione hydrolase-like"/>
    <property type="match status" value="1"/>
</dbReference>
<sequence>MQITFLGTGTSNGIPMVACACAVCRSDNPRNKRLRSSVWLEKDGHALLIDASSDFRQQALTHNILDVDDVLITHTHADHVFGLDEFRRFNIKYQKRVNVYLSAEADKELRATLRYMYETPRQAGGGITALDNHILQNYQAINIGGFSVAALPIKHGLYEIFGYRVDDFAYLTDCSEIPEKTFERLKNLNVLVLDALRDTPHPTHFSLEQAVAAARRIGARQTYFTHIAHNLEHETTNKTLLPNMQLAYDGLKVII</sequence>
<dbReference type="Proteomes" id="UP000269352">
    <property type="component" value="Unassembled WGS sequence"/>
</dbReference>
<dbReference type="CDD" id="cd16279">
    <property type="entry name" value="metallo-hydrolase-like_MBL-fold"/>
    <property type="match status" value="1"/>
</dbReference>
<dbReference type="SUPFAM" id="SSF56281">
    <property type="entry name" value="Metallo-hydrolase/oxidoreductase"/>
    <property type="match status" value="1"/>
</dbReference>
<reference evidence="2 3" key="1">
    <citation type="journal article" date="2019" name="ISME J.">
        <title>Genome analyses of uncultured TG2/ZB3 bacteria in 'Margulisbacteria' specifically attached to ectosymbiotic spirochetes of protists in the termite gut.</title>
        <authorList>
            <person name="Utami Y.D."/>
            <person name="Kuwahara H."/>
            <person name="Igai K."/>
            <person name="Murakami T."/>
            <person name="Sugaya K."/>
            <person name="Morikawa T."/>
            <person name="Nagura Y."/>
            <person name="Yuki M."/>
            <person name="Deevong P."/>
            <person name="Inoue T."/>
            <person name="Kihara K."/>
            <person name="Lo N."/>
            <person name="Yamada A."/>
            <person name="Ohkuma M."/>
            <person name="Hongoh Y."/>
        </authorList>
    </citation>
    <scope>NUCLEOTIDE SEQUENCE [LARGE SCALE GENOMIC DNA]</scope>
    <source>
        <strain evidence="2">NkOx7-01</strain>
    </source>
</reference>
<evidence type="ECO:0000313" key="3">
    <source>
        <dbReference type="Proteomes" id="UP000269352"/>
    </source>
</evidence>
<feature type="domain" description="Metallo-beta-lactamase" evidence="1">
    <location>
        <begin position="34"/>
        <end position="226"/>
    </location>
</feature>
<comment type="caution">
    <text evidence="2">The sequence shown here is derived from an EMBL/GenBank/DDBJ whole genome shotgun (WGS) entry which is preliminary data.</text>
</comment>
<name>A0A388TA90_TERA1</name>
<gene>
    <name evidence="2" type="ORF">NO1_0889</name>
</gene>
<dbReference type="InterPro" id="IPR001279">
    <property type="entry name" value="Metallo-B-lactamas"/>
</dbReference>
<organism evidence="2 3">
    <name type="scientific">Termititenax aidoneus</name>
    <dbReference type="NCBI Taxonomy" id="2218524"/>
    <lineage>
        <taxon>Bacteria</taxon>
        <taxon>Bacillati</taxon>
        <taxon>Candidatus Margulisiibacteriota</taxon>
        <taxon>Candidatus Termititenacia</taxon>
        <taxon>Candidatus Termititenacales</taxon>
        <taxon>Candidatus Termititenacaceae</taxon>
        <taxon>Candidatus Termititenax</taxon>
    </lineage>
</organism>
<accession>A0A388TA90</accession>
<evidence type="ECO:0000259" key="1">
    <source>
        <dbReference type="SMART" id="SM00849"/>
    </source>
</evidence>
<proteinExistence type="predicted"/>
<dbReference type="PANTHER" id="PTHR42663">
    <property type="entry name" value="HYDROLASE C777.06C-RELATED-RELATED"/>
    <property type="match status" value="1"/>
</dbReference>
<dbReference type="SMART" id="SM00849">
    <property type="entry name" value="Lactamase_B"/>
    <property type="match status" value="1"/>
</dbReference>
<evidence type="ECO:0000313" key="2">
    <source>
        <dbReference type="EMBL" id="GBR73524.1"/>
    </source>
</evidence>
<dbReference type="InterPro" id="IPR036866">
    <property type="entry name" value="RibonucZ/Hydroxyglut_hydro"/>
</dbReference>
<protein>
    <submittedName>
        <fullName evidence="2">Beta-lactamase domain-containing protein</fullName>
    </submittedName>
</protein>